<comment type="similarity">
    <text evidence="1">Belongs to the peptidase S33 family.</text>
</comment>
<dbReference type="GO" id="GO:0006508">
    <property type="term" value="P:proteolysis"/>
    <property type="evidence" value="ECO:0007669"/>
    <property type="project" value="InterPro"/>
</dbReference>
<name>A0A4Z0YQ21_9PEZI</name>
<keyword evidence="2" id="KW-0378">Hydrolase</keyword>
<dbReference type="Proteomes" id="UP000297716">
    <property type="component" value="Unassembled WGS sequence"/>
</dbReference>
<dbReference type="SUPFAM" id="SSF53474">
    <property type="entry name" value="alpha/beta-Hydrolases"/>
    <property type="match status" value="1"/>
</dbReference>
<dbReference type="InterPro" id="IPR029058">
    <property type="entry name" value="AB_hydrolase_fold"/>
</dbReference>
<dbReference type="PANTHER" id="PTHR43433:SF5">
    <property type="entry name" value="AB HYDROLASE-1 DOMAIN-CONTAINING PROTEIN"/>
    <property type="match status" value="1"/>
</dbReference>
<dbReference type="Pfam" id="PF00561">
    <property type="entry name" value="Abhydrolase_1"/>
    <property type="match status" value="1"/>
</dbReference>
<evidence type="ECO:0000259" key="3">
    <source>
        <dbReference type="Pfam" id="PF00561"/>
    </source>
</evidence>
<comment type="caution">
    <text evidence="4">The sequence shown here is derived from an EMBL/GenBank/DDBJ whole genome shotgun (WGS) entry which is preliminary data.</text>
</comment>
<dbReference type="OrthoDB" id="190201at2759"/>
<dbReference type="InterPro" id="IPR000073">
    <property type="entry name" value="AB_hydrolase_1"/>
</dbReference>
<proteinExistence type="inferred from homology"/>
<organism evidence="4 5">
    <name type="scientific">Xylaria hypoxylon</name>
    <dbReference type="NCBI Taxonomy" id="37992"/>
    <lineage>
        <taxon>Eukaryota</taxon>
        <taxon>Fungi</taxon>
        <taxon>Dikarya</taxon>
        <taxon>Ascomycota</taxon>
        <taxon>Pezizomycotina</taxon>
        <taxon>Sordariomycetes</taxon>
        <taxon>Xylariomycetidae</taxon>
        <taxon>Xylariales</taxon>
        <taxon>Xylariaceae</taxon>
        <taxon>Xylaria</taxon>
    </lineage>
</organism>
<dbReference type="EMBL" id="SKBN01000268">
    <property type="protein sequence ID" value="TGJ79696.1"/>
    <property type="molecule type" value="Genomic_DNA"/>
</dbReference>
<evidence type="ECO:0000256" key="2">
    <source>
        <dbReference type="ARBA" id="ARBA00022801"/>
    </source>
</evidence>
<dbReference type="PIRSF" id="PIRSF005539">
    <property type="entry name" value="Pept_S33_TRI_F1"/>
    <property type="match status" value="1"/>
</dbReference>
<dbReference type="AlphaFoldDB" id="A0A4Z0YQ21"/>
<dbReference type="STRING" id="37992.A0A4Z0YQ21"/>
<dbReference type="GO" id="GO:0008233">
    <property type="term" value="F:peptidase activity"/>
    <property type="evidence" value="ECO:0007669"/>
    <property type="project" value="InterPro"/>
</dbReference>
<dbReference type="NCBIfam" id="TIGR01250">
    <property type="entry name" value="pro_imino_pep_2"/>
    <property type="match status" value="1"/>
</dbReference>
<dbReference type="InterPro" id="IPR050471">
    <property type="entry name" value="AB_hydrolase"/>
</dbReference>
<reference evidence="4 5" key="1">
    <citation type="submission" date="2019-03" db="EMBL/GenBank/DDBJ databases">
        <title>Draft genome sequence of Xylaria hypoxylon DSM 108379, a ubiquitous saprotrophic-parasitic fungi on hardwood.</title>
        <authorList>
            <person name="Buettner E."/>
            <person name="Leonhardt S."/>
            <person name="Gebauer A.M."/>
            <person name="Liers C."/>
            <person name="Hofrichter M."/>
            <person name="Kellner H."/>
        </authorList>
    </citation>
    <scope>NUCLEOTIDE SEQUENCE [LARGE SCALE GENOMIC DNA]</scope>
    <source>
        <strain evidence="4 5">DSM 108379</strain>
    </source>
</reference>
<gene>
    <name evidence="4" type="ORF">E0Z10_g9069</name>
</gene>
<sequence length="307" mass="34921">MATYPGTEGEIALDVPQAGKPCKTWYKLVGDLNETLKSPIIALHGGPGSGHDYMVSLTELYEKREIPIVFYDQIGCGRSTHLPEKMGDEEFWTFELFIRELDNLIDHLSLRNTGFHLVGQSWGGMLAAAYAVKQPVGLKKIVLSSAPASMPLYNESCKRRLAELPPKTREILESHEIDHSGPEFKKASDVFMRTFVCHLDPVPEPVQRAWKNLKENPSAYSTMQGDSEFETVGTLKTWEGWKDAHKIEAETLLLNGRYDEVMDFVMEPWFRSIKKVKWVTLEKASHTIIWEDQPRFLNLCGDFLSDE</sequence>
<dbReference type="InterPro" id="IPR005945">
    <property type="entry name" value="Pro_imino_pep"/>
</dbReference>
<evidence type="ECO:0000256" key="1">
    <source>
        <dbReference type="ARBA" id="ARBA00010088"/>
    </source>
</evidence>
<dbReference type="Gene3D" id="3.40.50.1820">
    <property type="entry name" value="alpha/beta hydrolase"/>
    <property type="match status" value="1"/>
</dbReference>
<dbReference type="PANTHER" id="PTHR43433">
    <property type="entry name" value="HYDROLASE, ALPHA/BETA FOLD FAMILY PROTEIN"/>
    <property type="match status" value="1"/>
</dbReference>
<accession>A0A4Z0YQ21</accession>
<dbReference type="PRINTS" id="PR00793">
    <property type="entry name" value="PROAMNOPTASE"/>
</dbReference>
<keyword evidence="5" id="KW-1185">Reference proteome</keyword>
<evidence type="ECO:0000313" key="4">
    <source>
        <dbReference type="EMBL" id="TGJ79696.1"/>
    </source>
</evidence>
<feature type="domain" description="AB hydrolase-1" evidence="3">
    <location>
        <begin position="39"/>
        <end position="292"/>
    </location>
</feature>
<evidence type="ECO:0000313" key="5">
    <source>
        <dbReference type="Proteomes" id="UP000297716"/>
    </source>
</evidence>
<protein>
    <recommendedName>
        <fullName evidence="3">AB hydrolase-1 domain-containing protein</fullName>
    </recommendedName>
</protein>
<dbReference type="InterPro" id="IPR002410">
    <property type="entry name" value="Peptidase_S33"/>
</dbReference>